<accession>A0AAV7N287</accession>
<feature type="compositionally biased region" description="Basic and acidic residues" evidence="1">
    <location>
        <begin position="57"/>
        <end position="75"/>
    </location>
</feature>
<evidence type="ECO:0000256" key="1">
    <source>
        <dbReference type="SAM" id="MobiDB-lite"/>
    </source>
</evidence>
<dbReference type="AlphaFoldDB" id="A0AAV7N287"/>
<reference evidence="2" key="1">
    <citation type="journal article" date="2022" name="bioRxiv">
        <title>Sequencing and chromosome-scale assembly of the giantPleurodeles waltlgenome.</title>
        <authorList>
            <person name="Brown T."/>
            <person name="Elewa A."/>
            <person name="Iarovenko S."/>
            <person name="Subramanian E."/>
            <person name="Araus A.J."/>
            <person name="Petzold A."/>
            <person name="Susuki M."/>
            <person name="Suzuki K.-i.T."/>
            <person name="Hayashi T."/>
            <person name="Toyoda A."/>
            <person name="Oliveira C."/>
            <person name="Osipova E."/>
            <person name="Leigh N.D."/>
            <person name="Simon A."/>
            <person name="Yun M.H."/>
        </authorList>
    </citation>
    <scope>NUCLEOTIDE SEQUENCE</scope>
    <source>
        <strain evidence="2">20211129_DDA</strain>
        <tissue evidence="2">Liver</tissue>
    </source>
</reference>
<gene>
    <name evidence="2" type="ORF">NDU88_007006</name>
</gene>
<feature type="region of interest" description="Disordered" evidence="1">
    <location>
        <begin position="35"/>
        <end position="106"/>
    </location>
</feature>
<feature type="compositionally biased region" description="Basic and acidic residues" evidence="1">
    <location>
        <begin position="35"/>
        <end position="47"/>
    </location>
</feature>
<keyword evidence="3" id="KW-1185">Reference proteome</keyword>
<dbReference type="EMBL" id="JANPWB010000013">
    <property type="protein sequence ID" value="KAJ1109646.1"/>
    <property type="molecule type" value="Genomic_DNA"/>
</dbReference>
<proteinExistence type="predicted"/>
<comment type="caution">
    <text evidence="2">The sequence shown here is derived from an EMBL/GenBank/DDBJ whole genome shotgun (WGS) entry which is preliminary data.</text>
</comment>
<evidence type="ECO:0000313" key="2">
    <source>
        <dbReference type="EMBL" id="KAJ1109646.1"/>
    </source>
</evidence>
<protein>
    <submittedName>
        <fullName evidence="2">Uncharacterized protein</fullName>
    </submittedName>
</protein>
<sequence length="106" mass="11855">MTIQSCTPNQGLEGPKGFQVATQCRRFFPRLEDCQRARDRASDERARKPQYGARSVDALKTDLHPASGRGREVRPGEAILSQYPRGEPEMGAAPSPSKHNTNRYEL</sequence>
<name>A0AAV7N287_PLEWA</name>
<organism evidence="2 3">
    <name type="scientific">Pleurodeles waltl</name>
    <name type="common">Iberian ribbed newt</name>
    <dbReference type="NCBI Taxonomy" id="8319"/>
    <lineage>
        <taxon>Eukaryota</taxon>
        <taxon>Metazoa</taxon>
        <taxon>Chordata</taxon>
        <taxon>Craniata</taxon>
        <taxon>Vertebrata</taxon>
        <taxon>Euteleostomi</taxon>
        <taxon>Amphibia</taxon>
        <taxon>Batrachia</taxon>
        <taxon>Caudata</taxon>
        <taxon>Salamandroidea</taxon>
        <taxon>Salamandridae</taxon>
        <taxon>Pleurodelinae</taxon>
        <taxon>Pleurodeles</taxon>
    </lineage>
</organism>
<dbReference type="Proteomes" id="UP001066276">
    <property type="component" value="Chromosome 9"/>
</dbReference>
<evidence type="ECO:0000313" key="3">
    <source>
        <dbReference type="Proteomes" id="UP001066276"/>
    </source>
</evidence>